<comment type="subcellular location">
    <subcellularLocation>
        <location evidence="8">Endoplasmic reticulum membrane</location>
        <topology evidence="8">Single-pass type I membrane protein</topology>
    </subcellularLocation>
    <subcellularLocation>
        <location evidence="1">Membrane</location>
        <topology evidence="1">Single-pass type I membrane protein</topology>
    </subcellularLocation>
</comment>
<evidence type="ECO:0000259" key="10">
    <source>
        <dbReference type="Pfam" id="PF23358"/>
    </source>
</evidence>
<dbReference type="PANTHER" id="PTHR10830:SF0">
    <property type="entry name" value="DOLICHYL-DIPHOSPHOOLIGOSACCHARIDE--PROTEIN GLYCOSYLTRANSFERASE 48 KDA SUBUNIT"/>
    <property type="match status" value="1"/>
</dbReference>
<name>A0A6G1GX81_9PEZI</name>
<organism evidence="11 12">
    <name type="scientific">Aulographum hederae CBS 113979</name>
    <dbReference type="NCBI Taxonomy" id="1176131"/>
    <lineage>
        <taxon>Eukaryota</taxon>
        <taxon>Fungi</taxon>
        <taxon>Dikarya</taxon>
        <taxon>Ascomycota</taxon>
        <taxon>Pezizomycotina</taxon>
        <taxon>Dothideomycetes</taxon>
        <taxon>Pleosporomycetidae</taxon>
        <taxon>Aulographales</taxon>
        <taxon>Aulographaceae</taxon>
    </lineage>
</organism>
<feature type="domain" description="OST48 middle" evidence="10">
    <location>
        <begin position="317"/>
        <end position="456"/>
    </location>
</feature>
<accession>A0A6G1GX81</accession>
<evidence type="ECO:0000256" key="2">
    <source>
        <dbReference type="ARBA" id="ARBA00004922"/>
    </source>
</evidence>
<evidence type="ECO:0000259" key="9">
    <source>
        <dbReference type="Pfam" id="PF03345"/>
    </source>
</evidence>
<feature type="domain" description="OST48 N-terminal" evidence="9">
    <location>
        <begin position="25"/>
        <end position="282"/>
    </location>
</feature>
<evidence type="ECO:0000256" key="7">
    <source>
        <dbReference type="ARBA" id="ARBA00023136"/>
    </source>
</evidence>
<sequence length="468" mass="52086">MQWLLSLLLLGLVSIVSASSSSGSKLLVVLDDTAEKDSYSQFWGDLEEKGFKITYSSPKSDSVNLFKHGERDYDHILLFPPKSKGYGSNLTPNHILDFMKAEGNILLALSADSPTPGAISSLLLELDIHLPADKNALVVDHFNYDTTSSPEQHDVLLVKQPRSPRKDIRSYFGGEGVLAVPRAVGHVLGNASPLLAPILRAPSTAYSYNPKSDTEGIEDLFASGEQISLVSAFQARNSARFVVLGSIEMLKNKWFDGKVKTLGGKDQKTANKEFAKQLSGWAFKELGVLKVGRLEHYLNEEDKPPGVNGTAVGHSELNPKIYRIKNKVTYTIELSEYTSTHYTPFIPPAGDSLQLEFTMLSPFHRLPLSAVSTTANSTIYSTTFVTPDQHGIFNFRVNYKRPFLTNVDEKRTVTVRHFAHNEWPRSWRISGAWVWIAGIWVTVGGWVAFVAIWLWSEPVKEKGFKKTQ</sequence>
<keyword evidence="8" id="KW-0732">Signal</keyword>
<dbReference type="PANTHER" id="PTHR10830">
    <property type="entry name" value="DOLICHYL-DIPHOSPHOOLIGOSACCHARIDE--PROTEIN GLYCOSYLTRANSFERASE 48 KDA SUBUNIT"/>
    <property type="match status" value="1"/>
</dbReference>
<keyword evidence="11" id="KW-0808">Transferase</keyword>
<comment type="function">
    <text evidence="8">Subunit of the oligosaccharyl transferase (OST) complex that catalyzes the initial transfer of a defined glycan (Glc(3)Man(9)GlcNAc(2) in eukaryotes) from the lipid carrier dolichol-pyrophosphate to an asparagine residue within an Asn-X-Ser/Thr consensus motif in nascent polypeptide chains, the first step in protein N-glycosylation. N-glycosylation occurs cotranslationally and the complex associates with the Sec61 complex at the channel-forming translocon complex that mediates protein translocation across the endoplasmic reticulum (ER).</text>
</comment>
<evidence type="ECO:0000256" key="4">
    <source>
        <dbReference type="ARBA" id="ARBA00022692"/>
    </source>
</evidence>
<dbReference type="GO" id="GO:0008250">
    <property type="term" value="C:oligosaccharyltransferase complex"/>
    <property type="evidence" value="ECO:0007669"/>
    <property type="project" value="TreeGrafter"/>
</dbReference>
<dbReference type="InterPro" id="IPR005013">
    <property type="entry name" value="DDOST_48_kDa_subunit"/>
</dbReference>
<comment type="similarity">
    <text evidence="3 8">Belongs to the DDOST 48 kDa subunit family.</text>
</comment>
<keyword evidence="6 8" id="KW-1133">Transmembrane helix</keyword>
<proteinExistence type="inferred from homology"/>
<reference evidence="11" key="1">
    <citation type="journal article" date="2020" name="Stud. Mycol.">
        <title>101 Dothideomycetes genomes: a test case for predicting lifestyles and emergence of pathogens.</title>
        <authorList>
            <person name="Haridas S."/>
            <person name="Albert R."/>
            <person name="Binder M."/>
            <person name="Bloem J."/>
            <person name="Labutti K."/>
            <person name="Salamov A."/>
            <person name="Andreopoulos B."/>
            <person name="Baker S."/>
            <person name="Barry K."/>
            <person name="Bills G."/>
            <person name="Bluhm B."/>
            <person name="Cannon C."/>
            <person name="Castanera R."/>
            <person name="Culley D."/>
            <person name="Daum C."/>
            <person name="Ezra D."/>
            <person name="Gonzalez J."/>
            <person name="Henrissat B."/>
            <person name="Kuo A."/>
            <person name="Liang C."/>
            <person name="Lipzen A."/>
            <person name="Lutzoni F."/>
            <person name="Magnuson J."/>
            <person name="Mondo S."/>
            <person name="Nolan M."/>
            <person name="Ohm R."/>
            <person name="Pangilinan J."/>
            <person name="Park H.-J."/>
            <person name="Ramirez L."/>
            <person name="Alfaro M."/>
            <person name="Sun H."/>
            <person name="Tritt A."/>
            <person name="Yoshinaga Y."/>
            <person name="Zwiers L.-H."/>
            <person name="Turgeon B."/>
            <person name="Goodwin S."/>
            <person name="Spatafora J."/>
            <person name="Crous P."/>
            <person name="Grigoriev I."/>
        </authorList>
    </citation>
    <scope>NUCLEOTIDE SEQUENCE</scope>
    <source>
        <strain evidence="11">CBS 113979</strain>
    </source>
</reference>
<evidence type="ECO:0000256" key="3">
    <source>
        <dbReference type="ARBA" id="ARBA00008743"/>
    </source>
</evidence>
<dbReference type="GO" id="GO:0016740">
    <property type="term" value="F:transferase activity"/>
    <property type="evidence" value="ECO:0007669"/>
    <property type="project" value="UniProtKB-KW"/>
</dbReference>
<dbReference type="InterPro" id="IPR055459">
    <property type="entry name" value="OST48_MD"/>
</dbReference>
<dbReference type="Proteomes" id="UP000800041">
    <property type="component" value="Unassembled WGS sequence"/>
</dbReference>
<evidence type="ECO:0000256" key="6">
    <source>
        <dbReference type="ARBA" id="ARBA00022989"/>
    </source>
</evidence>
<protein>
    <recommendedName>
        <fullName evidence="8">Dolichyl-diphosphooligosaccharide--protein glycosyltransferase subunit WBP1</fullName>
        <shortName evidence="8">Oligosaccharyl transferase subunit WBP1</shortName>
    </recommendedName>
</protein>
<evidence type="ECO:0000256" key="5">
    <source>
        <dbReference type="ARBA" id="ARBA00022824"/>
    </source>
</evidence>
<dbReference type="Pfam" id="PF03345">
    <property type="entry name" value="OST48_N"/>
    <property type="match status" value="1"/>
</dbReference>
<dbReference type="AlphaFoldDB" id="A0A6G1GX81"/>
<feature type="signal peptide" evidence="8">
    <location>
        <begin position="1"/>
        <end position="18"/>
    </location>
</feature>
<comment type="subunit">
    <text evidence="8">Component of the oligosaccharyltransferase (OST) complex.</text>
</comment>
<dbReference type="EMBL" id="ML977162">
    <property type="protein sequence ID" value="KAF1985424.1"/>
    <property type="molecule type" value="Genomic_DNA"/>
</dbReference>
<feature type="transmembrane region" description="Helical" evidence="8">
    <location>
        <begin position="432"/>
        <end position="455"/>
    </location>
</feature>
<dbReference type="UniPathway" id="UPA00378"/>
<evidence type="ECO:0000313" key="11">
    <source>
        <dbReference type="EMBL" id="KAF1985424.1"/>
    </source>
</evidence>
<keyword evidence="4 8" id="KW-0812">Transmembrane</keyword>
<gene>
    <name evidence="11" type="ORF">K402DRAFT_447090</name>
</gene>
<dbReference type="Pfam" id="PF23358">
    <property type="entry name" value="OST48_MD"/>
    <property type="match status" value="1"/>
</dbReference>
<evidence type="ECO:0000256" key="1">
    <source>
        <dbReference type="ARBA" id="ARBA00004479"/>
    </source>
</evidence>
<keyword evidence="5 8" id="KW-0256">Endoplasmic reticulum</keyword>
<dbReference type="InterPro" id="IPR055457">
    <property type="entry name" value="OST48_N"/>
</dbReference>
<feature type="chain" id="PRO_5026376314" description="Dolichyl-diphosphooligosaccharide--protein glycosyltransferase subunit WBP1" evidence="8">
    <location>
        <begin position="19"/>
        <end position="468"/>
    </location>
</feature>
<keyword evidence="12" id="KW-1185">Reference proteome</keyword>
<keyword evidence="7 8" id="KW-0472">Membrane</keyword>
<evidence type="ECO:0000313" key="12">
    <source>
        <dbReference type="Proteomes" id="UP000800041"/>
    </source>
</evidence>
<dbReference type="OrthoDB" id="29105at2759"/>
<comment type="pathway">
    <text evidence="2 8">Protein modification; protein glycosylation.</text>
</comment>
<dbReference type="GO" id="GO:0018279">
    <property type="term" value="P:protein N-linked glycosylation via asparagine"/>
    <property type="evidence" value="ECO:0007669"/>
    <property type="project" value="UniProtKB-UniRule"/>
</dbReference>
<evidence type="ECO:0000256" key="8">
    <source>
        <dbReference type="RuleBase" id="RU361142"/>
    </source>
</evidence>